<proteinExistence type="predicted"/>
<organism evidence="1 2">
    <name type="scientific">Streptomyces griseochromogenes</name>
    <dbReference type="NCBI Taxonomy" id="68214"/>
    <lineage>
        <taxon>Bacteria</taxon>
        <taxon>Bacillati</taxon>
        <taxon>Actinomycetota</taxon>
        <taxon>Actinomycetes</taxon>
        <taxon>Kitasatosporales</taxon>
        <taxon>Streptomycetaceae</taxon>
        <taxon>Streptomyces</taxon>
    </lineage>
</organism>
<dbReference type="EMBL" id="CP016279">
    <property type="protein sequence ID" value="ANP51913.1"/>
    <property type="molecule type" value="Genomic_DNA"/>
</dbReference>
<evidence type="ECO:0000313" key="2">
    <source>
        <dbReference type="Proteomes" id="UP000092659"/>
    </source>
</evidence>
<dbReference type="KEGG" id="sgs:AVL59_22150"/>
<sequence length="95" mass="10322">MAAEFGITGETLPTWVRKGAVQHLCEQSFPALRQWSGCRGIVLCRGSTVMSLVRLVLESVVTFVEQLCSGWHLVCPTALAGSARVWSSGRDRCVA</sequence>
<accession>A0A1B1AZA6</accession>
<evidence type="ECO:0000313" key="1">
    <source>
        <dbReference type="EMBL" id="ANP51913.1"/>
    </source>
</evidence>
<reference evidence="1 2" key="1">
    <citation type="submission" date="2016-06" db="EMBL/GenBank/DDBJ databases">
        <title>Complete genome sequence of Streptomyces griseochromogenes ATCC 14511, the Blasticidin S producer.</title>
        <authorList>
            <person name="Wu L."/>
        </authorList>
    </citation>
    <scope>NUCLEOTIDE SEQUENCE [LARGE SCALE GENOMIC DNA]</scope>
    <source>
        <strain evidence="1 2">ATCC 14511</strain>
    </source>
</reference>
<gene>
    <name evidence="1" type="ORF">AVL59_22150</name>
</gene>
<dbReference type="Proteomes" id="UP000092659">
    <property type="component" value="Chromosome"/>
</dbReference>
<protein>
    <submittedName>
        <fullName evidence="1">Uncharacterized protein</fullName>
    </submittedName>
</protein>
<name>A0A1B1AZA6_9ACTN</name>
<dbReference type="AlphaFoldDB" id="A0A1B1AZA6"/>